<evidence type="ECO:0000313" key="1">
    <source>
        <dbReference type="EMBL" id="MBA0784495.1"/>
    </source>
</evidence>
<protein>
    <recommendedName>
        <fullName evidence="3">MATH domain-containing protein</fullName>
    </recommendedName>
</protein>
<dbReference type="InterPro" id="IPR007942">
    <property type="entry name" value="PLipase-like"/>
</dbReference>
<comment type="caution">
    <text evidence="1">The sequence shown here is derived from an EMBL/GenBank/DDBJ whole genome shotgun (WGS) entry which is preliminary data.</text>
</comment>
<proteinExistence type="predicted"/>
<accession>A0A7J9FIU9</accession>
<organism evidence="1 2">
    <name type="scientific">Gossypium trilobum</name>
    <dbReference type="NCBI Taxonomy" id="34281"/>
    <lineage>
        <taxon>Eukaryota</taxon>
        <taxon>Viridiplantae</taxon>
        <taxon>Streptophyta</taxon>
        <taxon>Embryophyta</taxon>
        <taxon>Tracheophyta</taxon>
        <taxon>Spermatophyta</taxon>
        <taxon>Magnoliopsida</taxon>
        <taxon>eudicotyledons</taxon>
        <taxon>Gunneridae</taxon>
        <taxon>Pentapetalae</taxon>
        <taxon>rosids</taxon>
        <taxon>malvids</taxon>
        <taxon>Malvales</taxon>
        <taxon>Malvaceae</taxon>
        <taxon>Malvoideae</taxon>
        <taxon>Gossypium</taxon>
    </lineage>
</organism>
<keyword evidence="2" id="KW-1185">Reference proteome</keyword>
<gene>
    <name evidence="1" type="ORF">Gotri_028177</name>
</gene>
<name>A0A7J9FIU9_9ROSI</name>
<evidence type="ECO:0000313" key="2">
    <source>
        <dbReference type="Proteomes" id="UP000593568"/>
    </source>
</evidence>
<dbReference type="Pfam" id="PF05278">
    <property type="entry name" value="PEARLI-4"/>
    <property type="match status" value="1"/>
</dbReference>
<dbReference type="PANTHER" id="PTHR35358">
    <property type="entry name" value="OS06G0711100 PROTEIN"/>
    <property type="match status" value="1"/>
</dbReference>
<reference evidence="1 2" key="1">
    <citation type="journal article" date="2019" name="Genome Biol. Evol.">
        <title>Insights into the evolution of the New World diploid cottons (Gossypium, subgenus Houzingenia) based on genome sequencing.</title>
        <authorList>
            <person name="Grover C.E."/>
            <person name="Arick M.A. 2nd"/>
            <person name="Thrash A."/>
            <person name="Conover J.L."/>
            <person name="Sanders W.S."/>
            <person name="Peterson D.G."/>
            <person name="Frelichowski J.E."/>
            <person name="Scheffler J.A."/>
            <person name="Scheffler B.E."/>
            <person name="Wendel J.F."/>
        </authorList>
    </citation>
    <scope>NUCLEOTIDE SEQUENCE [LARGE SCALE GENOMIC DNA]</scope>
    <source>
        <strain evidence="1">8</strain>
        <tissue evidence="1">Leaf</tissue>
    </source>
</reference>
<evidence type="ECO:0008006" key="3">
    <source>
        <dbReference type="Google" id="ProtNLM"/>
    </source>
</evidence>
<dbReference type="EMBL" id="JABEZW010019356">
    <property type="protein sequence ID" value="MBA0784495.1"/>
    <property type="molecule type" value="Genomic_DNA"/>
</dbReference>
<dbReference type="Proteomes" id="UP000593568">
    <property type="component" value="Unassembled WGS sequence"/>
</dbReference>
<sequence length="148" mass="17191">MVALVDSFDIEEFQTDSPVERSLITFDVTAAVIKGYEVDQRNADALNKIFQNHAHFADQFQLKDRVFQSDIMNALAAIYLKLESNLDKLELTEIDDILVRVKDMEVTGLELSWLRETLENQAEIKRVEEDIQESYLKLAKLKKKQRLE</sequence>
<dbReference type="AlphaFoldDB" id="A0A7J9FIU9"/>